<dbReference type="AlphaFoldDB" id="A0AAV9AMV0"/>
<dbReference type="PANTHER" id="PTHR33703">
    <property type="entry name" value="OS07G0691300 PROTEIN"/>
    <property type="match status" value="1"/>
</dbReference>
<sequence>MMRLLTGSDSEPFFPFLPIKIVAFGPTVLAEGSHSSLPKAVDDGSDDDVRHVSWVHAWTVGDDGIISQVREYFNTSVTVTRVATTTSSSSLHCLSQPLWESTVSEESVPGLVLAI</sequence>
<comment type="caution">
    <text evidence="1">The sequence shown here is derived from an EMBL/GenBank/DDBJ whole genome shotgun (WGS) entry which is preliminary data.</text>
</comment>
<dbReference type="EMBL" id="JAUJYN010000008">
    <property type="protein sequence ID" value="KAK1265568.1"/>
    <property type="molecule type" value="Genomic_DNA"/>
</dbReference>
<organism evidence="1 2">
    <name type="scientific">Acorus gramineus</name>
    <name type="common">Dwarf sweet flag</name>
    <dbReference type="NCBI Taxonomy" id="55184"/>
    <lineage>
        <taxon>Eukaryota</taxon>
        <taxon>Viridiplantae</taxon>
        <taxon>Streptophyta</taxon>
        <taxon>Embryophyta</taxon>
        <taxon>Tracheophyta</taxon>
        <taxon>Spermatophyta</taxon>
        <taxon>Magnoliopsida</taxon>
        <taxon>Liliopsida</taxon>
        <taxon>Acoraceae</taxon>
        <taxon>Acorus</taxon>
    </lineage>
</organism>
<evidence type="ECO:0000313" key="1">
    <source>
        <dbReference type="EMBL" id="KAK1265568.1"/>
    </source>
</evidence>
<dbReference type="Pfam" id="PF07107">
    <property type="entry name" value="WI12"/>
    <property type="match status" value="1"/>
</dbReference>
<proteinExistence type="predicted"/>
<keyword evidence="2" id="KW-1185">Reference proteome</keyword>
<dbReference type="PANTHER" id="PTHR33703:SF1">
    <property type="entry name" value="WOUND-INDUCED PROTEIN 1"/>
    <property type="match status" value="1"/>
</dbReference>
<dbReference type="Proteomes" id="UP001179952">
    <property type="component" value="Unassembled WGS sequence"/>
</dbReference>
<dbReference type="InterPro" id="IPR009798">
    <property type="entry name" value="Wun1-like"/>
</dbReference>
<accession>A0AAV9AMV0</accession>
<reference evidence="1" key="2">
    <citation type="submission" date="2023-06" db="EMBL/GenBank/DDBJ databases">
        <authorList>
            <person name="Ma L."/>
            <person name="Liu K.-W."/>
            <person name="Li Z."/>
            <person name="Hsiao Y.-Y."/>
            <person name="Qi Y."/>
            <person name="Fu T."/>
            <person name="Tang G."/>
            <person name="Zhang D."/>
            <person name="Sun W.-H."/>
            <person name="Liu D.-K."/>
            <person name="Li Y."/>
            <person name="Chen G.-Z."/>
            <person name="Liu X.-D."/>
            <person name="Liao X.-Y."/>
            <person name="Jiang Y.-T."/>
            <person name="Yu X."/>
            <person name="Hao Y."/>
            <person name="Huang J."/>
            <person name="Zhao X.-W."/>
            <person name="Ke S."/>
            <person name="Chen Y.-Y."/>
            <person name="Wu W.-L."/>
            <person name="Hsu J.-L."/>
            <person name="Lin Y.-F."/>
            <person name="Huang M.-D."/>
            <person name="Li C.-Y."/>
            <person name="Huang L."/>
            <person name="Wang Z.-W."/>
            <person name="Zhao X."/>
            <person name="Zhong W.-Y."/>
            <person name="Peng D.-H."/>
            <person name="Ahmad S."/>
            <person name="Lan S."/>
            <person name="Zhang J.-S."/>
            <person name="Tsai W.-C."/>
            <person name="Van De Peer Y."/>
            <person name="Liu Z.-J."/>
        </authorList>
    </citation>
    <scope>NUCLEOTIDE SEQUENCE</scope>
    <source>
        <strain evidence="1">SCP</strain>
        <tissue evidence="1">Leaves</tissue>
    </source>
</reference>
<protein>
    <submittedName>
        <fullName evidence="1">Wound-induced protein 1</fullName>
    </submittedName>
</protein>
<evidence type="ECO:0000313" key="2">
    <source>
        <dbReference type="Proteomes" id="UP001179952"/>
    </source>
</evidence>
<name>A0AAV9AMV0_ACOGR</name>
<gene>
    <name evidence="1" type="ORF">QJS04_geneDACA010706</name>
</gene>
<reference evidence="1" key="1">
    <citation type="journal article" date="2023" name="Nat. Commun.">
        <title>Diploid and tetraploid genomes of Acorus and the evolution of monocots.</title>
        <authorList>
            <person name="Ma L."/>
            <person name="Liu K.W."/>
            <person name="Li Z."/>
            <person name="Hsiao Y.Y."/>
            <person name="Qi Y."/>
            <person name="Fu T."/>
            <person name="Tang G.D."/>
            <person name="Zhang D."/>
            <person name="Sun W.H."/>
            <person name="Liu D.K."/>
            <person name="Li Y."/>
            <person name="Chen G.Z."/>
            <person name="Liu X.D."/>
            <person name="Liao X.Y."/>
            <person name="Jiang Y.T."/>
            <person name="Yu X."/>
            <person name="Hao Y."/>
            <person name="Huang J."/>
            <person name="Zhao X.W."/>
            <person name="Ke S."/>
            <person name="Chen Y.Y."/>
            <person name="Wu W.L."/>
            <person name="Hsu J.L."/>
            <person name="Lin Y.F."/>
            <person name="Huang M.D."/>
            <person name="Li C.Y."/>
            <person name="Huang L."/>
            <person name="Wang Z.W."/>
            <person name="Zhao X."/>
            <person name="Zhong W.Y."/>
            <person name="Peng D.H."/>
            <person name="Ahmad S."/>
            <person name="Lan S."/>
            <person name="Zhang J.S."/>
            <person name="Tsai W.C."/>
            <person name="Van de Peer Y."/>
            <person name="Liu Z.J."/>
        </authorList>
    </citation>
    <scope>NUCLEOTIDE SEQUENCE</scope>
    <source>
        <strain evidence="1">SCP</strain>
    </source>
</reference>